<feature type="compositionally biased region" description="Polar residues" evidence="9">
    <location>
        <begin position="737"/>
        <end position="773"/>
    </location>
</feature>
<keyword evidence="4" id="KW-1133">Transmembrane helix</keyword>
<feature type="domain" description="KASH" evidence="10">
    <location>
        <begin position="881"/>
        <end position="936"/>
    </location>
</feature>
<dbReference type="OrthoDB" id="6433614at2759"/>
<dbReference type="CTD" id="38067"/>
<dbReference type="GO" id="GO:0007010">
    <property type="term" value="P:cytoskeleton organization"/>
    <property type="evidence" value="ECO:0007669"/>
    <property type="project" value="TreeGrafter"/>
</dbReference>
<dbReference type="PANTHER" id="PTHR21524">
    <property type="entry name" value="SPECTRIN REPEAT CONTAINING NUCLEAR ENVELOPE PROTEIN 2"/>
    <property type="match status" value="1"/>
</dbReference>
<dbReference type="KEGG" id="hazt:108670968"/>
<feature type="region of interest" description="Disordered" evidence="9">
    <location>
        <begin position="736"/>
        <end position="774"/>
    </location>
</feature>
<keyword evidence="8" id="KW-0175">Coiled coil</keyword>
<feature type="topological domain" description="Perinuclear space" evidence="7">
    <location>
        <begin position="911"/>
        <end position="936"/>
    </location>
</feature>
<feature type="region of interest" description="Disordered" evidence="9">
    <location>
        <begin position="322"/>
        <end position="434"/>
    </location>
</feature>
<dbReference type="Proteomes" id="UP000694843">
    <property type="component" value="Unplaced"/>
</dbReference>
<dbReference type="GeneID" id="108670968"/>
<sequence length="936" mass="101493">MCIISVMYVLASQSAGEFGETIGVEPLAECLRPSAASAPSDSPITAPAPAACAVTDAALAALAPATGVQRRRKHKLRRRSNISLHTRGSDSGSDKAGAGNHRMSVSASDCGASVACLLRGIVKSSSFAGHPLTMPELPVSPTATLTCLPDHGFVCCPSDVTGTQRLDKVPKSVLANAKTSCLLRTSDVNVPLRPLSYTLPLTVLSSSSDQSDKSLPGSPLNSSLKDTYGQHSGHGHTGFSSKVSCDADLAANQEDLSSHSEQAWDPFLENKYLSENYSEDLDTEAAKKFLDFGDDYRRYIDSDGGSSFFGVPKLRNINKRGYDQTGCASERSLPSSRITDSLDIDDTNEPIVKQRDEIPSKSPEKFQKRGCEQIPEDVNVSDGVSQSDQARSQCSQVSEKRSKTNDKLECGNSDRSNRSARRNREAAREELDSDSDIEDVVNLIKESRSHLVVAENVLSKHSDEEASVHLMDYGEVLSLCSTNLTALPDLLAPLQRSGRVQHHISALNGLIQRWESVQQRASARQQQSQQLHALHTTIKQLHMKLDALQQHYTESGHGALSDGCHSASAVSVPSSESGASAADDASLGTRSASTSSLLSKATADVHSLQQLRDRLAIAQARQDRLSEIQDELSQLSLNVHRHTVDNSHQLPMLQYQLQHLYQKADHLAMEAWNKQADELRRCLQQDDAALSRLQHAVNGGPAALSKLQLQHETDGDRVPESFSGTARGLAKLFAQSGVPQNGESETGSSLSLYGSNSRLSDSGTSGYESCSSDDLSERERRLDALKRLAAELESTLHPHSLAWTNIKKTIFTAESELSSLQKRCRELLLKTAERVAPSSASGALCSRSSRRRGSGNQSRICRGNRSSPSRASRLATRTPKNGWLWRVVRFALPIQAALLLLLCVSCLLEPSCCDTFNNLNLDLGPQVRFVHGLPPV</sequence>
<feature type="region of interest" description="Disordered" evidence="9">
    <location>
        <begin position="69"/>
        <end position="101"/>
    </location>
</feature>
<keyword evidence="3 7" id="KW-0812">Transmembrane</keyword>
<accession>A0A8B7NJW9</accession>
<evidence type="ECO:0000256" key="2">
    <source>
        <dbReference type="ARBA" id="ARBA00008619"/>
    </source>
</evidence>
<feature type="compositionally biased region" description="Low complexity" evidence="9">
    <location>
        <begin position="566"/>
        <end position="587"/>
    </location>
</feature>
<dbReference type="InterPro" id="IPR012315">
    <property type="entry name" value="KASH"/>
</dbReference>
<evidence type="ECO:0000256" key="6">
    <source>
        <dbReference type="ARBA" id="ARBA00023242"/>
    </source>
</evidence>
<evidence type="ECO:0000256" key="8">
    <source>
        <dbReference type="SAM" id="Coils"/>
    </source>
</evidence>
<feature type="region of interest" description="Disordered" evidence="9">
    <location>
        <begin position="556"/>
        <end position="587"/>
    </location>
</feature>
<evidence type="ECO:0000256" key="5">
    <source>
        <dbReference type="ARBA" id="ARBA00023136"/>
    </source>
</evidence>
<keyword evidence="6" id="KW-0539">Nucleus</keyword>
<dbReference type="GO" id="GO:0019894">
    <property type="term" value="F:kinesin binding"/>
    <property type="evidence" value="ECO:0007669"/>
    <property type="project" value="TreeGrafter"/>
</dbReference>
<reference evidence="12" key="1">
    <citation type="submission" date="2025-08" db="UniProtKB">
        <authorList>
            <consortium name="RefSeq"/>
        </authorList>
    </citation>
    <scope>IDENTIFICATION</scope>
    <source>
        <tissue evidence="12">Whole organism</tissue>
    </source>
</reference>
<dbReference type="GO" id="GO:0048471">
    <property type="term" value="C:perinuclear region of cytoplasm"/>
    <property type="evidence" value="ECO:0007669"/>
    <property type="project" value="TreeGrafter"/>
</dbReference>
<evidence type="ECO:0000256" key="7">
    <source>
        <dbReference type="PROSITE-ProRule" id="PRU00385"/>
    </source>
</evidence>
<comment type="subcellular location">
    <subcellularLocation>
        <location evidence="1">Nucleus membrane</location>
    </subcellularLocation>
</comment>
<evidence type="ECO:0000259" key="10">
    <source>
        <dbReference type="PROSITE" id="PS51049"/>
    </source>
</evidence>
<feature type="compositionally biased region" description="Basic and acidic residues" evidence="9">
    <location>
        <begin position="352"/>
        <end position="371"/>
    </location>
</feature>
<feature type="compositionally biased region" description="Basic and acidic residues" evidence="9">
    <location>
        <begin position="398"/>
        <end position="409"/>
    </location>
</feature>
<keyword evidence="11" id="KW-1185">Reference proteome</keyword>
<keyword evidence="5 7" id="KW-0472">Membrane</keyword>
<dbReference type="Pfam" id="PF10541">
    <property type="entry name" value="KASH"/>
    <property type="match status" value="1"/>
</dbReference>
<feature type="region of interest" description="Disordered" evidence="9">
    <location>
        <begin position="206"/>
        <end position="235"/>
    </location>
</feature>
<dbReference type="SMART" id="SM01249">
    <property type="entry name" value="KASH"/>
    <property type="match status" value="1"/>
</dbReference>
<evidence type="ECO:0000313" key="12">
    <source>
        <dbReference type="RefSeq" id="XP_018013948.1"/>
    </source>
</evidence>
<gene>
    <name evidence="12" type="primary">LOC108670968</name>
</gene>
<dbReference type="GO" id="GO:0006997">
    <property type="term" value="P:nucleus organization"/>
    <property type="evidence" value="ECO:0007669"/>
    <property type="project" value="TreeGrafter"/>
</dbReference>
<feature type="topological domain" description="Cytoplasmic" evidence="7">
    <location>
        <begin position="1"/>
        <end position="889"/>
    </location>
</feature>
<dbReference type="RefSeq" id="XP_018013948.1">
    <property type="nucleotide sequence ID" value="XM_018158459.1"/>
</dbReference>
<dbReference type="GO" id="GO:0031965">
    <property type="term" value="C:nuclear membrane"/>
    <property type="evidence" value="ECO:0007669"/>
    <property type="project" value="UniProtKB-SubCell"/>
</dbReference>
<protein>
    <submittedName>
        <fullName evidence="12">Uncharacterized protein LOC108670968</fullName>
    </submittedName>
</protein>
<dbReference type="GO" id="GO:0007097">
    <property type="term" value="P:nuclear migration"/>
    <property type="evidence" value="ECO:0007669"/>
    <property type="project" value="TreeGrafter"/>
</dbReference>
<evidence type="ECO:0000256" key="4">
    <source>
        <dbReference type="ARBA" id="ARBA00022989"/>
    </source>
</evidence>
<feature type="compositionally biased region" description="Polar residues" evidence="9">
    <location>
        <begin position="382"/>
        <end position="397"/>
    </location>
</feature>
<dbReference type="AlphaFoldDB" id="A0A8B7NJW9"/>
<feature type="compositionally biased region" description="Basic residues" evidence="9">
    <location>
        <begin position="69"/>
        <end position="80"/>
    </location>
</feature>
<name>A0A8B7NJW9_HYAAZ</name>
<feature type="region of interest" description="Disordered" evidence="9">
    <location>
        <begin position="843"/>
        <end position="874"/>
    </location>
</feature>
<evidence type="ECO:0000256" key="3">
    <source>
        <dbReference type="ARBA" id="ARBA00022692"/>
    </source>
</evidence>
<evidence type="ECO:0000256" key="1">
    <source>
        <dbReference type="ARBA" id="ARBA00004126"/>
    </source>
</evidence>
<proteinExistence type="inferred from homology"/>
<evidence type="ECO:0000256" key="9">
    <source>
        <dbReference type="SAM" id="MobiDB-lite"/>
    </source>
</evidence>
<dbReference type="PANTHER" id="PTHR21524:SF5">
    <property type="entry name" value="SPECTRIN REPEAT CONTAINING NUCLEAR ENVELOPE PROTEIN 2"/>
    <property type="match status" value="1"/>
</dbReference>
<feature type="coiled-coil region" evidence="8">
    <location>
        <begin position="608"/>
        <end position="638"/>
    </location>
</feature>
<feature type="compositionally biased region" description="Low complexity" evidence="9">
    <location>
        <begin position="89"/>
        <end position="99"/>
    </location>
</feature>
<comment type="similarity">
    <text evidence="2">Belongs to the nesprin family.</text>
</comment>
<dbReference type="PROSITE" id="PS51049">
    <property type="entry name" value="KASH"/>
    <property type="match status" value="1"/>
</dbReference>
<organism evidence="11 12">
    <name type="scientific">Hyalella azteca</name>
    <name type="common">Amphipod</name>
    <dbReference type="NCBI Taxonomy" id="294128"/>
    <lineage>
        <taxon>Eukaryota</taxon>
        <taxon>Metazoa</taxon>
        <taxon>Ecdysozoa</taxon>
        <taxon>Arthropoda</taxon>
        <taxon>Crustacea</taxon>
        <taxon>Multicrustacea</taxon>
        <taxon>Malacostraca</taxon>
        <taxon>Eumalacostraca</taxon>
        <taxon>Peracarida</taxon>
        <taxon>Amphipoda</taxon>
        <taxon>Senticaudata</taxon>
        <taxon>Talitrida</taxon>
        <taxon>Talitroidea</taxon>
        <taxon>Hyalellidae</taxon>
        <taxon>Hyalella</taxon>
    </lineage>
</organism>
<evidence type="ECO:0000313" key="11">
    <source>
        <dbReference type="Proteomes" id="UP000694843"/>
    </source>
</evidence>